<evidence type="ECO:0000256" key="3">
    <source>
        <dbReference type="ARBA" id="ARBA00022553"/>
    </source>
</evidence>
<comment type="pathway">
    <text evidence="1">Antibiotic biosynthesis.</text>
</comment>
<feature type="domain" description="Carrier" evidence="10">
    <location>
        <begin position="1275"/>
        <end position="1352"/>
    </location>
</feature>
<dbReference type="InterPro" id="IPR020841">
    <property type="entry name" value="PKS_Beta-ketoAc_synthase_dom"/>
</dbReference>
<dbReference type="InterPro" id="IPR014031">
    <property type="entry name" value="Ketoacyl_synth_C"/>
</dbReference>
<dbReference type="PANTHER" id="PTHR43775:SF51">
    <property type="entry name" value="INACTIVE PHENOLPHTHIOCEROL SYNTHESIS POLYKETIDE SYNTHASE TYPE I PKS1-RELATED"/>
    <property type="match status" value="1"/>
</dbReference>
<name>A0A5N8XWG3_9ACTN</name>
<evidence type="ECO:0000256" key="5">
    <source>
        <dbReference type="ARBA" id="ARBA00023194"/>
    </source>
</evidence>
<dbReference type="GO" id="GO:0006633">
    <property type="term" value="P:fatty acid biosynthetic process"/>
    <property type="evidence" value="ECO:0007669"/>
    <property type="project" value="TreeGrafter"/>
</dbReference>
<evidence type="ECO:0000259" key="11">
    <source>
        <dbReference type="PROSITE" id="PS52004"/>
    </source>
</evidence>
<dbReference type="InterPro" id="IPR009081">
    <property type="entry name" value="PP-bd_ACP"/>
</dbReference>
<dbReference type="PROSITE" id="PS00012">
    <property type="entry name" value="PHOSPHOPANTETHEINE"/>
    <property type="match status" value="1"/>
</dbReference>
<accession>A0A5N8XWG3</accession>
<dbReference type="InterPro" id="IPR055123">
    <property type="entry name" value="SpnB-like_Rossmann"/>
</dbReference>
<dbReference type="InterPro" id="IPR057326">
    <property type="entry name" value="KR_dom"/>
</dbReference>
<dbReference type="OrthoDB" id="9778690at2"/>
<sequence>LATYGQGRERPLLLGSVKSNLGHTQAAAGVAGVIKSVLAMRHGVVPGTLHVDVPSSHVDWSAGAVELVREPVAWPDGDRPRRAAVSSFGLSGTNAHVILEAGPEQEPLADDSGRVVPLVVSARSKEALDERIRELQPCEPSVDVAYTLAAGRASFAYRAVLLASSGGVAEAARGVAAGGSLALVFSGQGAQRVGMGRELYGRFPVFARALDEVLAELDPALRDVMWGDDESILNRTEFTQPALFAVEVALFRLVESLGVRADFVAGHSVGEVAAAHVAGVLSLADACVLVSARARLMQALPEGGLMLAVDAGEDEVTPYLTEGVSLAAVNGPSSVVLSGMEEAVLAVAAALPGRRTTRLRVSHAFHSPLMDPMLDEFAAAISGLRCNEPSIPLVSNLTGRLVAPDSADYWVRHVRETVCFADGIHTLTEQGVTRFLEIGPDGTLTALIEQAAPETALATASLRKNQSEEEALAVALGQLFVHGVFVDWPAYFGGTGARLVDVPTYPFQRQRFWPEPTGPGAGGVRSAGLVPAGHPMLGAAMMLADGDGAVFTGLLSQQAQPWLADHTVLGRALVPGAALVELVIRAGDELGAGRIEELTTVAPLVLPDTGGVRLQLRIGGADDEGRRTFTMHGRPERDGTDGPWTAYAHGTLTHTAAVDRGFGVDMWPPQGADPIELDAHYDMLADAGFDYGPSFRVLRHAWRRGDEVFAEVSLDPDTAADGYGIHPALLDAVLHAAGFTGAGGDEGTALPFSWEDVALFASGARTARARLVPTGERTVHIAVADTEGGAVLTVGGLTVRPVDDGQVTGAGSAVAPDTLLRTAWTPVGDSPAVAAPAEIAVLGDLPEDLAGELAAAGVKAVPYDGLAAVAERHRLVLAPLGESGADPAASAHAHAGAALSLARTWSADERFAGARLVVVVRGATTGSEPGAAAAWGLLRSAQSEHPGRITLLDVPGEPSGLARALSVMEPEAALMDGEVLVPRLERVTADPGEGLPTVEVPFDDGETVLITGGTGGLGAVLARHLVARHGVRDLLLVSRRGADAPRATDLVAELTGQGARVEAVACDVADRDALAAVLAGRRVGHVVHAAGVLDDGTAAHLTPGRVAAVLRPKADAAWHLHELLPDVRSFTVFSSAAGTFGNAGQGAYAAANAFLDALVRHRHRLGLPARSLAWGPWRQPDGMAGALTARDVERMRAAGFPPLSTDEGLALFDRAVSAADPVLLPVRIDAAALRARDDVPALLRGLVPVRRSAARSTDPGLVARLATLDETEGRAAVLELVRDRAARVLAHRPGGTTEVESARAFRDLGFDSLMSVELRNALSTATGLRLPATLALDHPNPEAVARHLYTLLAPEGERTGADGLLAALERVERLIAALPQTAADGAGHRQIAGRLDVLRSRWSALATSAGTAPEQAANDPEEAEELDVDNLSDDEMFAFLDDELGNG</sequence>
<dbReference type="InterPro" id="IPR006162">
    <property type="entry name" value="Ppantetheine_attach_site"/>
</dbReference>
<dbReference type="SMART" id="SM00823">
    <property type="entry name" value="PKS_PP"/>
    <property type="match status" value="1"/>
</dbReference>
<dbReference type="GO" id="GO:0004312">
    <property type="term" value="F:fatty acid synthase activity"/>
    <property type="evidence" value="ECO:0007669"/>
    <property type="project" value="TreeGrafter"/>
</dbReference>
<dbReference type="Pfam" id="PF08659">
    <property type="entry name" value="KR"/>
    <property type="match status" value="1"/>
</dbReference>
<dbReference type="Pfam" id="PF21089">
    <property type="entry name" value="PKS_DH_N"/>
    <property type="match status" value="1"/>
</dbReference>
<dbReference type="CDD" id="cd08956">
    <property type="entry name" value="KR_3_FAS_SDR_x"/>
    <property type="match status" value="1"/>
</dbReference>
<feature type="region of interest" description="Disordered" evidence="9">
    <location>
        <begin position="1408"/>
        <end position="1432"/>
    </location>
</feature>
<dbReference type="FunFam" id="3.40.366.10:FF:000002">
    <property type="entry name" value="Probable polyketide synthase 2"/>
    <property type="match status" value="1"/>
</dbReference>
<dbReference type="InterPro" id="IPR016035">
    <property type="entry name" value="Acyl_Trfase/lysoPLipase"/>
</dbReference>
<proteinExistence type="predicted"/>
<dbReference type="SUPFAM" id="SSF53901">
    <property type="entry name" value="Thiolase-like"/>
    <property type="match status" value="1"/>
</dbReference>
<dbReference type="Gene3D" id="3.30.70.3290">
    <property type="match status" value="1"/>
</dbReference>
<dbReference type="SUPFAM" id="SSF52151">
    <property type="entry name" value="FabD/lysophospholipase-like"/>
    <property type="match status" value="1"/>
</dbReference>
<dbReference type="InterPro" id="IPR042104">
    <property type="entry name" value="PKS_dehydratase_sf"/>
</dbReference>
<dbReference type="Pfam" id="PF16197">
    <property type="entry name" value="KAsynt_C_assoc"/>
    <property type="match status" value="1"/>
</dbReference>
<feature type="non-terminal residue" evidence="13">
    <location>
        <position position="1"/>
    </location>
</feature>
<dbReference type="Pfam" id="PF14765">
    <property type="entry name" value="PS-DH"/>
    <property type="match status" value="1"/>
</dbReference>
<evidence type="ECO:0000256" key="2">
    <source>
        <dbReference type="ARBA" id="ARBA00022450"/>
    </source>
</evidence>
<keyword evidence="2" id="KW-0596">Phosphopantetheine</keyword>
<dbReference type="InterPro" id="IPR014043">
    <property type="entry name" value="Acyl_transferase_dom"/>
</dbReference>
<dbReference type="InterPro" id="IPR020806">
    <property type="entry name" value="PKS_PP-bd"/>
</dbReference>
<dbReference type="InterPro" id="IPR049551">
    <property type="entry name" value="PKS_DH_C"/>
</dbReference>
<dbReference type="InterPro" id="IPR020807">
    <property type="entry name" value="PKS_DH"/>
</dbReference>
<feature type="domain" description="Ketosynthase family 3 (KS3)" evidence="11">
    <location>
        <begin position="1"/>
        <end position="101"/>
    </location>
</feature>
<keyword evidence="5" id="KW-0045">Antibiotic biosynthesis</keyword>
<keyword evidence="6" id="KW-0511">Multifunctional enzyme</keyword>
<dbReference type="InterPro" id="IPR036291">
    <property type="entry name" value="NAD(P)-bd_dom_sf"/>
</dbReference>
<dbReference type="SMART" id="SM00827">
    <property type="entry name" value="PKS_AT"/>
    <property type="match status" value="1"/>
</dbReference>
<keyword evidence="7" id="KW-0012">Acyltransferase</keyword>
<dbReference type="SMART" id="SM01294">
    <property type="entry name" value="PKS_PP_betabranch"/>
    <property type="match status" value="1"/>
</dbReference>
<dbReference type="InterPro" id="IPR016039">
    <property type="entry name" value="Thiolase-like"/>
</dbReference>
<reference evidence="13 14" key="1">
    <citation type="submission" date="2019-07" db="EMBL/GenBank/DDBJ databases">
        <title>New species of Amycolatopsis and Streptomyces.</title>
        <authorList>
            <person name="Duangmal K."/>
            <person name="Teo W.F.A."/>
            <person name="Lipun K."/>
        </authorList>
    </citation>
    <scope>NUCLEOTIDE SEQUENCE [LARGE SCALE GENOMIC DNA]</scope>
    <source>
        <strain evidence="13 14">NBRC 106415</strain>
    </source>
</reference>
<dbReference type="SUPFAM" id="SSF55048">
    <property type="entry name" value="Probable ACP-binding domain of malonyl-CoA ACP transacylase"/>
    <property type="match status" value="1"/>
</dbReference>
<dbReference type="PROSITE" id="PS52004">
    <property type="entry name" value="KS3_2"/>
    <property type="match status" value="1"/>
</dbReference>
<dbReference type="Proteomes" id="UP000400924">
    <property type="component" value="Unassembled WGS sequence"/>
</dbReference>
<dbReference type="InterPro" id="IPR050091">
    <property type="entry name" value="PKS_NRPS_Biosynth_Enz"/>
</dbReference>
<dbReference type="Gene3D" id="3.40.47.10">
    <property type="match status" value="1"/>
</dbReference>
<evidence type="ECO:0000256" key="1">
    <source>
        <dbReference type="ARBA" id="ARBA00004792"/>
    </source>
</evidence>
<feature type="compositionally biased region" description="Acidic residues" evidence="9">
    <location>
        <begin position="1419"/>
        <end position="1432"/>
    </location>
</feature>
<dbReference type="InterPro" id="IPR001227">
    <property type="entry name" value="Ac_transferase_dom_sf"/>
</dbReference>
<gene>
    <name evidence="13" type="ORF">FNH08_43150</name>
</gene>
<dbReference type="GO" id="GO:0017000">
    <property type="term" value="P:antibiotic biosynthetic process"/>
    <property type="evidence" value="ECO:0007669"/>
    <property type="project" value="UniProtKB-KW"/>
</dbReference>
<comment type="caution">
    <text evidence="13">The sequence shown here is derived from an EMBL/GenBank/DDBJ whole genome shotgun (WGS) entry which is preliminary data.</text>
</comment>
<dbReference type="SUPFAM" id="SSF47336">
    <property type="entry name" value="ACP-like"/>
    <property type="match status" value="1"/>
</dbReference>
<dbReference type="Pfam" id="PF00698">
    <property type="entry name" value="Acyl_transf_1"/>
    <property type="match status" value="1"/>
</dbReference>
<feature type="active site" description="Proton acceptor; for dehydratase activity" evidence="8">
    <location>
        <position position="566"/>
    </location>
</feature>
<dbReference type="PANTHER" id="PTHR43775">
    <property type="entry name" value="FATTY ACID SYNTHASE"/>
    <property type="match status" value="1"/>
</dbReference>
<dbReference type="Pfam" id="PF00550">
    <property type="entry name" value="PP-binding"/>
    <property type="match status" value="1"/>
</dbReference>
<evidence type="ECO:0000259" key="12">
    <source>
        <dbReference type="PROSITE" id="PS52019"/>
    </source>
</evidence>
<dbReference type="Gene3D" id="3.10.129.110">
    <property type="entry name" value="Polyketide synthase dehydratase"/>
    <property type="match status" value="1"/>
</dbReference>
<dbReference type="EMBL" id="VJZC01000623">
    <property type="protein sequence ID" value="MPY63720.1"/>
    <property type="molecule type" value="Genomic_DNA"/>
</dbReference>
<dbReference type="Gene3D" id="3.40.50.720">
    <property type="entry name" value="NAD(P)-binding Rossmann-like Domain"/>
    <property type="match status" value="1"/>
</dbReference>
<dbReference type="SUPFAM" id="SSF51735">
    <property type="entry name" value="NAD(P)-binding Rossmann-fold domains"/>
    <property type="match status" value="2"/>
</dbReference>
<organism evidence="13 14">
    <name type="scientific">Streptomyces spongiae</name>
    <dbReference type="NCBI Taxonomy" id="565072"/>
    <lineage>
        <taxon>Bacteria</taxon>
        <taxon>Bacillati</taxon>
        <taxon>Actinomycetota</taxon>
        <taxon>Actinomycetes</taxon>
        <taxon>Kitasatosporales</taxon>
        <taxon>Streptomycetaceae</taxon>
        <taxon>Streptomyces</taxon>
    </lineage>
</organism>
<dbReference type="InterPro" id="IPR049900">
    <property type="entry name" value="PKS_mFAS_DH"/>
</dbReference>
<dbReference type="InterPro" id="IPR032821">
    <property type="entry name" value="PKS_assoc"/>
</dbReference>
<dbReference type="Pfam" id="PF22953">
    <property type="entry name" value="SpnB_Rossmann"/>
    <property type="match status" value="1"/>
</dbReference>
<evidence type="ECO:0000256" key="4">
    <source>
        <dbReference type="ARBA" id="ARBA00022679"/>
    </source>
</evidence>
<dbReference type="Pfam" id="PF02801">
    <property type="entry name" value="Ketoacyl-synt_C"/>
    <property type="match status" value="1"/>
</dbReference>
<dbReference type="Gene3D" id="3.40.366.10">
    <property type="entry name" value="Malonyl-Coenzyme A Acyl Carrier Protein, domain 2"/>
    <property type="match status" value="1"/>
</dbReference>
<dbReference type="InterPro" id="IPR013968">
    <property type="entry name" value="PKS_KR"/>
</dbReference>
<dbReference type="InterPro" id="IPR016036">
    <property type="entry name" value="Malonyl_transacylase_ACP-bd"/>
</dbReference>
<dbReference type="SMART" id="SM00826">
    <property type="entry name" value="PKS_DH"/>
    <property type="match status" value="1"/>
</dbReference>
<evidence type="ECO:0000256" key="9">
    <source>
        <dbReference type="SAM" id="MobiDB-lite"/>
    </source>
</evidence>
<evidence type="ECO:0000256" key="8">
    <source>
        <dbReference type="PROSITE-ProRule" id="PRU01363"/>
    </source>
</evidence>
<keyword evidence="4" id="KW-0808">Transferase</keyword>
<keyword evidence="14" id="KW-1185">Reference proteome</keyword>
<feature type="domain" description="PKS/mFAS DH" evidence="12">
    <location>
        <begin position="534"/>
        <end position="808"/>
    </location>
</feature>
<keyword evidence="3" id="KW-0597">Phosphoprotein</keyword>
<dbReference type="PROSITE" id="PS52019">
    <property type="entry name" value="PKS_MFAS_DH"/>
    <property type="match status" value="1"/>
</dbReference>
<dbReference type="Gene3D" id="1.10.1200.10">
    <property type="entry name" value="ACP-like"/>
    <property type="match status" value="1"/>
</dbReference>
<dbReference type="InterPro" id="IPR036736">
    <property type="entry name" value="ACP-like_sf"/>
</dbReference>
<evidence type="ECO:0000313" key="13">
    <source>
        <dbReference type="EMBL" id="MPY63720.1"/>
    </source>
</evidence>
<evidence type="ECO:0000256" key="6">
    <source>
        <dbReference type="ARBA" id="ARBA00023268"/>
    </source>
</evidence>
<feature type="region of interest" description="N-terminal hotdog fold" evidence="8">
    <location>
        <begin position="534"/>
        <end position="659"/>
    </location>
</feature>
<dbReference type="PROSITE" id="PS50075">
    <property type="entry name" value="CARRIER"/>
    <property type="match status" value="1"/>
</dbReference>
<evidence type="ECO:0000259" key="10">
    <source>
        <dbReference type="PROSITE" id="PS50075"/>
    </source>
</evidence>
<feature type="active site" description="Proton donor; for dehydratase activity" evidence="8">
    <location>
        <position position="731"/>
    </location>
</feature>
<evidence type="ECO:0000256" key="7">
    <source>
        <dbReference type="ARBA" id="ARBA00023315"/>
    </source>
</evidence>
<protein>
    <submittedName>
        <fullName evidence="13">SDR family NAD(P)-dependent oxidoreductase</fullName>
    </submittedName>
</protein>
<dbReference type="SMART" id="SM00822">
    <property type="entry name" value="PKS_KR"/>
    <property type="match status" value="1"/>
</dbReference>
<dbReference type="InterPro" id="IPR049552">
    <property type="entry name" value="PKS_DH_N"/>
</dbReference>
<feature type="region of interest" description="C-terminal hotdog fold" evidence="8">
    <location>
        <begin position="672"/>
        <end position="808"/>
    </location>
</feature>
<evidence type="ECO:0000313" key="14">
    <source>
        <dbReference type="Proteomes" id="UP000400924"/>
    </source>
</evidence>
<dbReference type="GO" id="GO:0031177">
    <property type="term" value="F:phosphopantetheine binding"/>
    <property type="evidence" value="ECO:0007669"/>
    <property type="project" value="InterPro"/>
</dbReference>